<feature type="region of interest" description="Disordered" evidence="1">
    <location>
        <begin position="391"/>
        <end position="429"/>
    </location>
</feature>
<sequence length="1511" mass="169962">MLPIWPIVLLWLVRASAWQIQRGTVNWSSAPQVWYDPNTNSYRRIPANNHNHEAKTSSRAVPLQNRPVLKSWNPPRAVTLSTSKPRMKIPALAPQFEKDANRRRYIPTVWSSPNPSLLQRRLYGPKRRTTITATVVRPAKINGNRHNVYQYWNHPSQGPHHRPVLTPKRGVQKTTFPFQLKYGIREHDDVTRNSNHRPVYGADDYSPSWSGQTTTLSDKRFRFSRNKVTIKTISPFVGRNGFRKAHKLRRDWIPFKPGTFIPLYRYTAIKRNFPIIMHTRVDQNRYEPSISPKAPSWLFTMQRNRIPRSRKMRRVSTRGLISSSEYGRATPGLTIPGLANNDPQREFAMQRNLELESSQDLNNAYESRDTALQNLLGEVNLSGSNLISESALNQPASSSSGYKTSAAEQEWRPVPRTSGTTSYMRKESKLNDPKLIRLRHILRNMKKRSLNPTRADSNDDLLSKYALRRTGVLYHSNDARLLDKRKANDEKEKRSSMRKAKGRWNWGILNELAPNVRLASMILLKQKRQDMRKRALQQSHDPARNSSAKIVKGRSTSPTKVESAPAVLKKEKEKSPLLSSETVSSNVRHVPHPSKRKKNKHKHARNFINVNGGGMYFNTRKGYLNRQFSPLQDNAATERYEPFFNTRGPFQVSQMAMADRMRAMRTHGLLHSLGNINPQVFFHRPSRFPLIPTSQRFMAMQRYGSSVGNFPSEYKMPVFPPTHNSFSIPWNMGVANRMTETQEAENEEFERATPQDSSDQASIPQTNEGFKTSISSLVGRGSNAEIFHSPTTAEESSQIIKIGNNGTFEGQPIVNAESFDANSQGLDEKATNLQLAGMQVTDQSATMPNKWYSLRNGKVSFMSDPRTRRVQRKREVRGKRHAHKHQSINKMFNGSFSYGRKSSFQVSNTNEKKSSTKKARGTRFRSNGTELRKKKAVSVANKPRTKIIYPVGDPMKDIISKGYSEARGLYGAGISSQVAPWPLTYTPVTPQPLSSGVPPWPLTFTPVAPQLLFRRFPLLAFPKGSPQSLMELSQKVDQFPNQDLVSATGNIPYDMSQPATDTSNVPPGSSWQDKRNEPNSVSATLNLFSSQEPFGSSEKPSVKMLRDERNEENETDQKGSSSSSYSLNANGFPEISQPSIPGFASQSYSESPAETAQAIPENEQFGKGDHGLPDEEESEAEAEKFTDDGERNEDEESDSNFTPGLVDGLDTMQTGLLKQQFDSTPSFKGRVMDIFHTFGSPQWGRRPPSLESLWRRRANLRQNAMAPQKALLQERATFSTKQDVQQNVPGSVQGNVLGLSVSEGNRHMLSLPNLSLDSIEKAIDSADREQSTTDGKTGSGHSYGSRRMGKAEEIFTDDNTSDYGSPAKSNPSKTKIHDIHMRHGKYVHSLDWKSPLLGPSQAPFDFNWKLERALTKWKDPADSGPDVASMGENLADDTSQKVFLKLKGSNDNADVVPGYTFDTQGQRSGPLFLPNPPPELANDSNAETVLMVPELGNRVKEEPESTNSGAK</sequence>
<feature type="region of interest" description="Disordered" evidence="1">
    <location>
        <begin position="529"/>
        <end position="602"/>
    </location>
</feature>
<dbReference type="Proteomes" id="UP000225706">
    <property type="component" value="Unassembled WGS sequence"/>
</dbReference>
<organism evidence="3 4">
    <name type="scientific">Stylophora pistillata</name>
    <name type="common">Smooth cauliflower coral</name>
    <dbReference type="NCBI Taxonomy" id="50429"/>
    <lineage>
        <taxon>Eukaryota</taxon>
        <taxon>Metazoa</taxon>
        <taxon>Cnidaria</taxon>
        <taxon>Anthozoa</taxon>
        <taxon>Hexacorallia</taxon>
        <taxon>Scleractinia</taxon>
        <taxon>Astrocoeniina</taxon>
        <taxon>Pocilloporidae</taxon>
        <taxon>Stylophora</taxon>
    </lineage>
</organism>
<keyword evidence="4" id="KW-1185">Reference proteome</keyword>
<feature type="compositionally biased region" description="Polar residues" evidence="1">
    <location>
        <begin position="391"/>
        <end position="407"/>
    </location>
</feature>
<reference evidence="4" key="1">
    <citation type="journal article" date="2017" name="bioRxiv">
        <title>Comparative analysis of the genomes of Stylophora pistillata and Acropora digitifera provides evidence for extensive differences between species of corals.</title>
        <authorList>
            <person name="Voolstra C.R."/>
            <person name="Li Y."/>
            <person name="Liew Y.J."/>
            <person name="Baumgarten S."/>
            <person name="Zoccola D."/>
            <person name="Flot J.-F."/>
            <person name="Tambutte S."/>
            <person name="Allemand D."/>
            <person name="Aranda M."/>
        </authorList>
    </citation>
    <scope>NUCLEOTIDE SEQUENCE [LARGE SCALE GENOMIC DNA]</scope>
</reference>
<feature type="compositionally biased region" description="Polar residues" evidence="1">
    <location>
        <begin position="754"/>
        <end position="767"/>
    </location>
</feature>
<name>A0A2B4RMM6_STYPI</name>
<feature type="region of interest" description="Disordered" evidence="1">
    <location>
        <begin position="1457"/>
        <end position="1483"/>
    </location>
</feature>
<feature type="signal peptide" evidence="2">
    <location>
        <begin position="1"/>
        <end position="17"/>
    </location>
</feature>
<feature type="region of interest" description="Disordered" evidence="1">
    <location>
        <begin position="865"/>
        <end position="884"/>
    </location>
</feature>
<feature type="compositionally biased region" description="Polar residues" evidence="1">
    <location>
        <begin position="1332"/>
        <end position="1342"/>
    </location>
</feature>
<feature type="compositionally biased region" description="Polar residues" evidence="1">
    <location>
        <begin position="536"/>
        <end position="560"/>
    </location>
</feature>
<feature type="region of interest" description="Disordered" evidence="1">
    <location>
        <begin position="903"/>
        <end position="932"/>
    </location>
</feature>
<keyword evidence="2" id="KW-0732">Signal</keyword>
<feature type="compositionally biased region" description="Polar residues" evidence="1">
    <location>
        <begin position="1361"/>
        <end position="1373"/>
    </location>
</feature>
<feature type="region of interest" description="Disordered" evidence="1">
    <location>
        <begin position="311"/>
        <end position="341"/>
    </location>
</feature>
<feature type="compositionally biased region" description="Polar residues" evidence="1">
    <location>
        <begin position="1136"/>
        <end position="1154"/>
    </location>
</feature>
<feature type="compositionally biased region" description="Basic and acidic residues" evidence="1">
    <location>
        <begin position="1164"/>
        <end position="1173"/>
    </location>
</feature>
<accession>A0A2B4RMM6</accession>
<feature type="compositionally biased region" description="Polar residues" evidence="1">
    <location>
        <begin position="1078"/>
        <end position="1094"/>
    </location>
</feature>
<evidence type="ECO:0000313" key="4">
    <source>
        <dbReference type="Proteomes" id="UP000225706"/>
    </source>
</evidence>
<evidence type="ECO:0000256" key="1">
    <source>
        <dbReference type="SAM" id="MobiDB-lite"/>
    </source>
</evidence>
<evidence type="ECO:0000313" key="3">
    <source>
        <dbReference type="EMBL" id="PFX19684.1"/>
    </source>
</evidence>
<feature type="compositionally biased region" description="Basic residues" evidence="1">
    <location>
        <begin position="868"/>
        <end position="884"/>
    </location>
</feature>
<feature type="compositionally biased region" description="Polar residues" evidence="1">
    <location>
        <begin position="1057"/>
        <end position="1071"/>
    </location>
</feature>
<feature type="compositionally biased region" description="Basic and acidic residues" evidence="1">
    <location>
        <begin position="1100"/>
        <end position="1109"/>
    </location>
</feature>
<evidence type="ECO:0000256" key="2">
    <source>
        <dbReference type="SAM" id="SignalP"/>
    </source>
</evidence>
<feature type="region of interest" description="Disordered" evidence="1">
    <location>
        <begin position="1325"/>
        <end position="1377"/>
    </location>
</feature>
<dbReference type="OrthoDB" id="5965960at2759"/>
<feature type="region of interest" description="Disordered" evidence="1">
    <location>
        <begin position="1044"/>
        <end position="1208"/>
    </location>
</feature>
<gene>
    <name evidence="3" type="ORF">AWC38_SpisGene15885</name>
</gene>
<comment type="caution">
    <text evidence="3">The sequence shown here is derived from an EMBL/GenBank/DDBJ whole genome shotgun (WGS) entry which is preliminary data.</text>
</comment>
<feature type="compositionally biased region" description="Basic residues" evidence="1">
    <location>
        <begin position="589"/>
        <end position="602"/>
    </location>
</feature>
<feature type="region of interest" description="Disordered" evidence="1">
    <location>
        <begin position="739"/>
        <end position="767"/>
    </location>
</feature>
<protein>
    <submittedName>
        <fullName evidence="3">Uncharacterized protein</fullName>
    </submittedName>
</protein>
<proteinExistence type="predicted"/>
<dbReference type="EMBL" id="LSMT01000348">
    <property type="protein sequence ID" value="PFX19684.1"/>
    <property type="molecule type" value="Genomic_DNA"/>
</dbReference>
<feature type="chain" id="PRO_5012021592" evidence="2">
    <location>
        <begin position="18"/>
        <end position="1511"/>
    </location>
</feature>